<dbReference type="Pfam" id="PF13843">
    <property type="entry name" value="DDE_Tnp_1_7"/>
    <property type="match status" value="2"/>
</dbReference>
<protein>
    <submittedName>
        <fullName evidence="3">PiggyBac transposable element-derived protein 3</fullName>
    </submittedName>
</protein>
<name>A0A0V1FMM6_TRIPS</name>
<gene>
    <name evidence="3" type="primary">PGBD3</name>
    <name evidence="3" type="ORF">T4D_8655</name>
</gene>
<comment type="caution">
    <text evidence="3">The sequence shown here is derived from an EMBL/GenBank/DDBJ whole genome shotgun (WGS) entry which is preliminary data.</text>
</comment>
<dbReference type="Proteomes" id="UP000054995">
    <property type="component" value="Unassembled WGS sequence"/>
</dbReference>
<feature type="domain" description="PiggyBac transposable element-derived protein" evidence="2">
    <location>
        <begin position="19"/>
        <end position="273"/>
    </location>
</feature>
<evidence type="ECO:0000259" key="2">
    <source>
        <dbReference type="Pfam" id="PF13843"/>
    </source>
</evidence>
<evidence type="ECO:0000313" key="4">
    <source>
        <dbReference type="Proteomes" id="UP000054995"/>
    </source>
</evidence>
<dbReference type="EMBL" id="JYDT01000058">
    <property type="protein sequence ID" value="KRY87303.1"/>
    <property type="molecule type" value="Genomic_DNA"/>
</dbReference>
<dbReference type="OrthoDB" id="5915190at2759"/>
<sequence length="673" mass="78962">MRKNGCCFEATYGVDVNLIYKIRPLIESIRKTCLEETPGELQSVDEHIIPYKGRCKMKYYNPRKPDKWGLKVIARCGRNGFVHDFWMCDGMAPKVENSIGFFAADVVMKLCETLPKHKGYKVFFDNYFAFFELQEALLRDGIHSLATIRSNRLRGCPVMPSNELKRKGRGATDFCCTRDNKLCVVKWFDNREVILTSTYKCVDPVEPVRRWDKRQRQFIDVPCPQIVKEYNQFMGGVNLTGMLISLYRIDHKYRKWHRRVFFWAIHVALTNSWLKYKADCTKNGIEPRNIMDLMAFMLSVSDSLIKLEKTYVTRKRGRRPSEPTAEEEAGPSNTGRCKMKYYNPRKPDKWGLKVIARCGRNGFVHDFWMCDGMAPKVENSIGFFAADVVMKLCETLPKHKGYKVFFDNYFAFLELQEALLRDGIHSVATIRSNRLRGCPVMPSNELKRKGRGATDFCCTRDNKLCVVKWFDNREVILTSTYKCVDPVEPVRRWDKRQRQFIDVPCPQIVKEYNQFMGGVDLTGMLISLYRIDHKCRKWHRRVFFWAIHVALTNSWLKYKADCTKNDIEPRNIMDQMAFMLSVSDSLIKLEKTYVTRKRGRRPSEPTAEEEAGPSNTVRRTRELEDITRTDQTGHWPEMMTTKKRCRVCHRTCQVRCMKFNHTSVYCYRTKLFF</sequence>
<dbReference type="InterPro" id="IPR029526">
    <property type="entry name" value="PGBD"/>
</dbReference>
<organism evidence="3 4">
    <name type="scientific">Trichinella pseudospiralis</name>
    <name type="common">Parasitic roundworm</name>
    <dbReference type="NCBI Taxonomy" id="6337"/>
    <lineage>
        <taxon>Eukaryota</taxon>
        <taxon>Metazoa</taxon>
        <taxon>Ecdysozoa</taxon>
        <taxon>Nematoda</taxon>
        <taxon>Enoplea</taxon>
        <taxon>Dorylaimia</taxon>
        <taxon>Trichinellida</taxon>
        <taxon>Trichinellidae</taxon>
        <taxon>Trichinella</taxon>
    </lineage>
</organism>
<evidence type="ECO:0000256" key="1">
    <source>
        <dbReference type="SAM" id="MobiDB-lite"/>
    </source>
</evidence>
<dbReference type="PANTHER" id="PTHR47272">
    <property type="entry name" value="DDE_TNP_1_7 DOMAIN-CONTAINING PROTEIN"/>
    <property type="match status" value="1"/>
</dbReference>
<dbReference type="AlphaFoldDB" id="A0A0V1FMM6"/>
<feature type="domain" description="PiggyBac transposable element-derived protein" evidence="2">
    <location>
        <begin position="333"/>
        <end position="555"/>
    </location>
</feature>
<reference evidence="3 4" key="1">
    <citation type="submission" date="2015-01" db="EMBL/GenBank/DDBJ databases">
        <title>Evolution of Trichinella species and genotypes.</title>
        <authorList>
            <person name="Korhonen P.K."/>
            <person name="Edoardo P."/>
            <person name="Giuseppe L.R."/>
            <person name="Gasser R.B."/>
        </authorList>
    </citation>
    <scope>NUCLEOTIDE SEQUENCE [LARGE SCALE GENOMIC DNA]</scope>
    <source>
        <strain evidence="3">ISS470</strain>
    </source>
</reference>
<keyword evidence="4" id="KW-1185">Reference proteome</keyword>
<accession>A0A0V1FMM6</accession>
<proteinExistence type="predicted"/>
<evidence type="ECO:0000313" key="3">
    <source>
        <dbReference type="EMBL" id="KRY87303.1"/>
    </source>
</evidence>
<feature type="region of interest" description="Disordered" evidence="1">
    <location>
        <begin position="597"/>
        <end position="622"/>
    </location>
</feature>
<dbReference type="PANTHER" id="PTHR47272:SF1">
    <property type="entry name" value="PIGGYBAC TRANSPOSABLE ELEMENT-DERIVED PROTEIN 3-LIKE"/>
    <property type="match status" value="1"/>
</dbReference>